<dbReference type="InterPro" id="IPR032743">
    <property type="entry name" value="FAM47"/>
</dbReference>
<reference evidence="2" key="1">
    <citation type="submission" date="2019-03" db="EMBL/GenBank/DDBJ databases">
        <title>Improved annotation for the trematode Fasciola hepatica.</title>
        <authorList>
            <person name="Choi Y.-J."/>
            <person name="Martin J."/>
            <person name="Mitreva M."/>
        </authorList>
    </citation>
    <scope>NUCLEOTIDE SEQUENCE [LARGE SCALE GENOMIC DNA]</scope>
</reference>
<dbReference type="AlphaFoldDB" id="A0A4E0RNA5"/>
<dbReference type="PANTHER" id="PTHR46449">
    <property type="entry name" value="ZGC:158260"/>
    <property type="match status" value="1"/>
</dbReference>
<evidence type="ECO:0000313" key="2">
    <source>
        <dbReference type="EMBL" id="THD27224.1"/>
    </source>
</evidence>
<dbReference type="GO" id="GO:0045815">
    <property type="term" value="P:transcription initiation-coupled chromatin remodeling"/>
    <property type="evidence" value="ECO:0007669"/>
    <property type="project" value="TreeGrafter"/>
</dbReference>
<organism evidence="2 3">
    <name type="scientific">Fasciola hepatica</name>
    <name type="common">Liver fluke</name>
    <dbReference type="NCBI Taxonomy" id="6192"/>
    <lineage>
        <taxon>Eukaryota</taxon>
        <taxon>Metazoa</taxon>
        <taxon>Spiralia</taxon>
        <taxon>Lophotrochozoa</taxon>
        <taxon>Platyhelminthes</taxon>
        <taxon>Trematoda</taxon>
        <taxon>Digenea</taxon>
        <taxon>Plagiorchiida</taxon>
        <taxon>Echinostomata</taxon>
        <taxon>Echinostomatoidea</taxon>
        <taxon>Fasciolidae</taxon>
        <taxon>Fasciola</taxon>
    </lineage>
</organism>
<dbReference type="EMBL" id="JXXN02000491">
    <property type="protein sequence ID" value="THD27224.1"/>
    <property type="molecule type" value="Genomic_DNA"/>
</dbReference>
<gene>
    <name evidence="2" type="ORF">D915_001994</name>
</gene>
<evidence type="ECO:0000256" key="1">
    <source>
        <dbReference type="ARBA" id="ARBA00005277"/>
    </source>
</evidence>
<comment type="caution">
    <text evidence="2">The sequence shown here is derived from an EMBL/GenBank/DDBJ whole genome shotgun (WGS) entry which is preliminary data.</text>
</comment>
<name>A0A4E0RNA5_FASHE</name>
<protein>
    <submittedName>
        <fullName evidence="2">Uncharacterized protein</fullName>
    </submittedName>
</protein>
<proteinExistence type="inferred from homology"/>
<dbReference type="Proteomes" id="UP000230066">
    <property type="component" value="Unassembled WGS sequence"/>
</dbReference>
<accession>A0A4E0RNA5</accession>
<dbReference type="PANTHER" id="PTHR46449:SF5">
    <property type="entry name" value="FAMILY WITH SEQUENCE SIMILARITY 47 MEMBER E"/>
    <property type="match status" value="1"/>
</dbReference>
<comment type="similarity">
    <text evidence="1">Belongs to the FAM47 family.</text>
</comment>
<dbReference type="GO" id="GO:0000785">
    <property type="term" value="C:chromatin"/>
    <property type="evidence" value="ECO:0007669"/>
    <property type="project" value="TreeGrafter"/>
</dbReference>
<evidence type="ECO:0000313" key="3">
    <source>
        <dbReference type="Proteomes" id="UP000230066"/>
    </source>
</evidence>
<sequence>MASNRFKLGTKRTPIYSEVWRFLDDQNQYDLDVTKVQGVIGPVLLDTAEVRKNRPQPNQLPHQNVGRKVQNERRIEEIESALLKHPLLLFPYLQSSAPMKLLRPTFKMLEKIGNGPPITDSKTIAISPFRKGWSGQRTTTESSLTNNAEQSDGNIRFNTVKNFTRVKEREKLVQVLEPEIFLENPALRVSTTNFCDWVKALNGIDEDNPEPTTIASLFSGTHDAQPPVSAPITVLPLDSLPTELKSKGSAPPYMLTEQQQIRPSTGKYRFDPSKASQKIKKARFYYEYLFTYTAIKYDKMRYGAWFLPPNDWKLLRADEQLEPLPILNDSQEAELRKRSIALYEQMIHMHGYEAFKQFAESQKKRLPGFVTKPANIMASGIVNSLLKQSVENVNIDSS</sequence>
<keyword evidence="3" id="KW-1185">Reference proteome</keyword>